<dbReference type="Proteomes" id="UP000699462">
    <property type="component" value="Unassembled WGS sequence"/>
</dbReference>
<accession>A0A8T0DQL9</accession>
<reference evidence="1 2" key="1">
    <citation type="submission" date="2019-07" db="EMBL/GenBank/DDBJ databases">
        <title>Annotation for the trematode Paragonimus westermani.</title>
        <authorList>
            <person name="Choi Y.-J."/>
        </authorList>
    </citation>
    <scope>NUCLEOTIDE SEQUENCE [LARGE SCALE GENOMIC DNA]</scope>
    <source>
        <strain evidence="1">180907_Pwestermani</strain>
    </source>
</reference>
<dbReference type="EMBL" id="JTDF01001740">
    <property type="protein sequence ID" value="KAF8569606.1"/>
    <property type="molecule type" value="Genomic_DNA"/>
</dbReference>
<dbReference type="OrthoDB" id="5806726at2759"/>
<organism evidence="1 2">
    <name type="scientific">Paragonimus westermani</name>
    <dbReference type="NCBI Taxonomy" id="34504"/>
    <lineage>
        <taxon>Eukaryota</taxon>
        <taxon>Metazoa</taxon>
        <taxon>Spiralia</taxon>
        <taxon>Lophotrochozoa</taxon>
        <taxon>Platyhelminthes</taxon>
        <taxon>Trematoda</taxon>
        <taxon>Digenea</taxon>
        <taxon>Plagiorchiida</taxon>
        <taxon>Troglotremata</taxon>
        <taxon>Troglotrematidae</taxon>
        <taxon>Paragonimus</taxon>
    </lineage>
</organism>
<evidence type="ECO:0000313" key="2">
    <source>
        <dbReference type="Proteomes" id="UP000699462"/>
    </source>
</evidence>
<protein>
    <submittedName>
        <fullName evidence="1">Uncharacterized protein</fullName>
    </submittedName>
</protein>
<name>A0A8T0DQL9_9TREM</name>
<keyword evidence="2" id="KW-1185">Reference proteome</keyword>
<dbReference type="AlphaFoldDB" id="A0A8T0DQL9"/>
<proteinExistence type="predicted"/>
<sequence>DDDTDESLFAAITAVEVKLLPGLCSTPLQELVLDGAPSDWHPPKPLINTELDRVKQGAETLGAFPNSHRLCNALSSLFTTRFGSLANHKIGQNRICFGIL</sequence>
<gene>
    <name evidence="1" type="ORF">P879_03317</name>
</gene>
<feature type="non-terminal residue" evidence="1">
    <location>
        <position position="1"/>
    </location>
</feature>
<evidence type="ECO:0000313" key="1">
    <source>
        <dbReference type="EMBL" id="KAF8569606.1"/>
    </source>
</evidence>
<comment type="caution">
    <text evidence="1">The sequence shown here is derived from an EMBL/GenBank/DDBJ whole genome shotgun (WGS) entry which is preliminary data.</text>
</comment>